<name>A0AAD2D7L9_EUPCR</name>
<dbReference type="EMBL" id="CAMPGE010026149">
    <property type="protein sequence ID" value="CAI2383842.1"/>
    <property type="molecule type" value="Genomic_DNA"/>
</dbReference>
<comment type="caution">
    <text evidence="4">The sequence shown here is derived from an EMBL/GenBank/DDBJ whole genome shotgun (WGS) entry which is preliminary data.</text>
</comment>
<dbReference type="InterPro" id="IPR036866">
    <property type="entry name" value="RibonucZ/Hydroxyglut_hydro"/>
</dbReference>
<dbReference type="GO" id="GO:0034472">
    <property type="term" value="P:snRNA 3'-end processing"/>
    <property type="evidence" value="ECO:0007669"/>
    <property type="project" value="TreeGrafter"/>
</dbReference>
<dbReference type="Proteomes" id="UP001295684">
    <property type="component" value="Unassembled WGS sequence"/>
</dbReference>
<comment type="subcellular location">
    <subcellularLocation>
        <location evidence="1">Nucleus</location>
    </subcellularLocation>
</comment>
<dbReference type="AlphaFoldDB" id="A0AAD2D7L9"/>
<evidence type="ECO:0000313" key="5">
    <source>
        <dbReference type="Proteomes" id="UP001295684"/>
    </source>
</evidence>
<dbReference type="Pfam" id="PF16661">
    <property type="entry name" value="Lactamase_B_6"/>
    <property type="match status" value="1"/>
</dbReference>
<evidence type="ECO:0000313" key="4">
    <source>
        <dbReference type="EMBL" id="CAI2383842.1"/>
    </source>
</evidence>
<sequence length="829" mass="95471">MIKFNCLGESQDDLECCVLQIDHSINEKPIRILFGSILKLSSTLNYLPDHFNIQSDGEFSNKRRRVPYPEPIVMKGCEDDVYIQKPEHVDGVEYIEEEEDKYEQEVPFGRYGEADLKYLEKGQDYVTVQGKSYIKSHVKFDQRSINITDIKDIDIVFVSNYNSVYALPFICSHPEFTGKVLITEPLHQIGKFLCTELYEMCSQNQNLNQERSKNLGSFVKENISKKEYLKESELNDFFEGLKIELWENIYSLEDIDKTFDEVCSVLHFNQEFESVNPLKIIPVSSGHHLGSCNWVIYHKIFNQKIGIMQQSCVDNSNRYPLKMNISSLQNCDVLFTGNVVNEHYLPSINGDDTYSYTEALRQLNDSINEASFMSSKVLIPMSPFLFLELLDLLNQSISPNILVRIFSGSAEAIKAFSNLNLDYLNQRLQEKILDSNDPFEFDKMKQNSKFEIFTDFVSYQKAKKINEDSPELILATHSNLRIGDSVLWMYVMNKNLKNESGQYRVILTDPQYQTDEVTSLYEGNQTIDSIGVCNNEIPIKRIPVDPSPTFKQMNKLLRILRPKVLVCPKRYIKSGSSRGSNCSELSSLGEEYKGEEEDSQNTSSIDLLKGCLFKMYKEGESHTIDLVEESHLLYEGFIKDKKIEDVLEEAKMIQDNNQSILRSTVRVSMVDNEIDITKIDPNPSLGNIIRKSNGIKIWNHVDIPSEEDVIMKYNPIEDQRKTEMEKLISVLNDRKETYIYKLKDQGCTVIEKENEHENSQQIGFDLQITSENKDKSVTLKGKISKDIESEIPDDEDQIFQKYLDISLDGDSANLLKKASKIMIEVFHLT</sequence>
<dbReference type="InterPro" id="IPR027074">
    <property type="entry name" value="Integrator_9su"/>
</dbReference>
<dbReference type="Gene3D" id="3.60.15.10">
    <property type="entry name" value="Ribonuclease Z/Hydroxyacylglutathione hydrolase-like"/>
    <property type="match status" value="1"/>
</dbReference>
<evidence type="ECO:0000256" key="1">
    <source>
        <dbReference type="ARBA" id="ARBA00004123"/>
    </source>
</evidence>
<feature type="domain" description="Metallo-beta-lactamase" evidence="3">
    <location>
        <begin position="149"/>
        <end position="299"/>
    </location>
</feature>
<evidence type="ECO:0000259" key="3">
    <source>
        <dbReference type="Pfam" id="PF16661"/>
    </source>
</evidence>
<dbReference type="SUPFAM" id="SSF56281">
    <property type="entry name" value="Metallo-hydrolase/oxidoreductase"/>
    <property type="match status" value="1"/>
</dbReference>
<dbReference type="PANTHER" id="PTHR46094">
    <property type="entry name" value="INTEGRATOR COMPLEX SUBUNIT 9"/>
    <property type="match status" value="1"/>
</dbReference>
<dbReference type="InterPro" id="IPR001279">
    <property type="entry name" value="Metallo-B-lactamas"/>
</dbReference>
<keyword evidence="2" id="KW-0539">Nucleus</keyword>
<organism evidence="4 5">
    <name type="scientific">Euplotes crassus</name>
    <dbReference type="NCBI Taxonomy" id="5936"/>
    <lineage>
        <taxon>Eukaryota</taxon>
        <taxon>Sar</taxon>
        <taxon>Alveolata</taxon>
        <taxon>Ciliophora</taxon>
        <taxon>Intramacronucleata</taxon>
        <taxon>Spirotrichea</taxon>
        <taxon>Hypotrichia</taxon>
        <taxon>Euplotida</taxon>
        <taxon>Euplotidae</taxon>
        <taxon>Moneuplotes</taxon>
    </lineage>
</organism>
<reference evidence="4" key="1">
    <citation type="submission" date="2023-07" db="EMBL/GenBank/DDBJ databases">
        <authorList>
            <consortium name="AG Swart"/>
            <person name="Singh M."/>
            <person name="Singh A."/>
            <person name="Seah K."/>
            <person name="Emmerich C."/>
        </authorList>
    </citation>
    <scope>NUCLEOTIDE SEQUENCE</scope>
    <source>
        <strain evidence="4">DP1</strain>
    </source>
</reference>
<evidence type="ECO:0000256" key="2">
    <source>
        <dbReference type="ARBA" id="ARBA00023242"/>
    </source>
</evidence>
<protein>
    <recommendedName>
        <fullName evidence="3">Metallo-beta-lactamase domain-containing protein</fullName>
    </recommendedName>
</protein>
<gene>
    <name evidence="4" type="ORF">ECRASSUSDP1_LOCUS25354</name>
</gene>
<proteinExistence type="predicted"/>
<dbReference type="PANTHER" id="PTHR46094:SF1">
    <property type="entry name" value="INTEGRATOR COMPLEX SUBUNIT 9"/>
    <property type="match status" value="1"/>
</dbReference>
<keyword evidence="5" id="KW-1185">Reference proteome</keyword>
<accession>A0AAD2D7L9</accession>
<dbReference type="GO" id="GO:0032039">
    <property type="term" value="C:integrator complex"/>
    <property type="evidence" value="ECO:0007669"/>
    <property type="project" value="InterPro"/>
</dbReference>